<evidence type="ECO:0000313" key="4">
    <source>
        <dbReference type="Proteomes" id="UP000705867"/>
    </source>
</evidence>
<evidence type="ECO:0000313" key="3">
    <source>
        <dbReference type="EMBL" id="MBZ0157783.1"/>
    </source>
</evidence>
<sequence>MHDAYKSPQPQRLFPEKLFYKIGEVSRLVGVEAYVLRYWETEFPFLNPRKSKSGQRIYTKSDIDLIEEIKRLLYEEKYTIDGVRRKFSETADVQKTAFPAGKKQECEKKDPGIDTEAVLNMVKSRLKDLLHHYFGA</sequence>
<reference evidence="3" key="1">
    <citation type="journal article" date="2021" name="bioRxiv">
        <title>Unraveling nitrogen, sulfur and carbon metabolic pathways and microbial community transcriptional responses to substrate deprivation and toxicity stresses in a bioreactor mimicking anoxic brackish coastal sediment conditions.</title>
        <authorList>
            <person name="Martins P.D."/>
            <person name="Echeveste M.J."/>
            <person name="Arshad A."/>
            <person name="Kurth J."/>
            <person name="Ouboter H."/>
            <person name="Jetten M.S.M."/>
            <person name="Welte C.U."/>
        </authorList>
    </citation>
    <scope>NUCLEOTIDE SEQUENCE</scope>
    <source>
        <strain evidence="3">MAG_39</strain>
    </source>
</reference>
<dbReference type="InterPro" id="IPR009061">
    <property type="entry name" value="DNA-bd_dom_put_sf"/>
</dbReference>
<dbReference type="PANTHER" id="PTHR30204:SF15">
    <property type="entry name" value="BLL5018 PROTEIN"/>
    <property type="match status" value="1"/>
</dbReference>
<name>A0A953SH35_9BACT</name>
<dbReference type="Proteomes" id="UP000705867">
    <property type="component" value="Unassembled WGS sequence"/>
</dbReference>
<dbReference type="AlphaFoldDB" id="A0A953SH35"/>
<evidence type="ECO:0000256" key="1">
    <source>
        <dbReference type="ARBA" id="ARBA00023125"/>
    </source>
</evidence>
<comment type="caution">
    <text evidence="3">The sequence shown here is derived from an EMBL/GenBank/DDBJ whole genome shotgun (WGS) entry which is preliminary data.</text>
</comment>
<accession>A0A953SH35</accession>
<dbReference type="Pfam" id="PF13411">
    <property type="entry name" value="MerR_1"/>
    <property type="match status" value="1"/>
</dbReference>
<dbReference type="EMBL" id="JAIOIV010000127">
    <property type="protein sequence ID" value="MBZ0157783.1"/>
    <property type="molecule type" value="Genomic_DNA"/>
</dbReference>
<dbReference type="CDD" id="cd04765">
    <property type="entry name" value="HTH_MlrA-like_sg2"/>
    <property type="match status" value="1"/>
</dbReference>
<protein>
    <submittedName>
        <fullName evidence="3">MerR family transcriptional regulator</fullName>
    </submittedName>
</protein>
<dbReference type="GO" id="GO:0003700">
    <property type="term" value="F:DNA-binding transcription factor activity"/>
    <property type="evidence" value="ECO:0007669"/>
    <property type="project" value="InterPro"/>
</dbReference>
<evidence type="ECO:0000259" key="2">
    <source>
        <dbReference type="PROSITE" id="PS50937"/>
    </source>
</evidence>
<dbReference type="PANTHER" id="PTHR30204">
    <property type="entry name" value="REDOX-CYCLING DRUG-SENSING TRANSCRIPTIONAL ACTIVATOR SOXR"/>
    <property type="match status" value="1"/>
</dbReference>
<reference evidence="3" key="2">
    <citation type="submission" date="2021-08" db="EMBL/GenBank/DDBJ databases">
        <authorList>
            <person name="Dalcin Martins P."/>
        </authorList>
    </citation>
    <scope>NUCLEOTIDE SEQUENCE</scope>
    <source>
        <strain evidence="3">MAG_39</strain>
    </source>
</reference>
<dbReference type="PROSITE" id="PS50937">
    <property type="entry name" value="HTH_MERR_2"/>
    <property type="match status" value="1"/>
</dbReference>
<dbReference type="InterPro" id="IPR000551">
    <property type="entry name" value="MerR-type_HTH_dom"/>
</dbReference>
<feature type="domain" description="HTH merR-type" evidence="2">
    <location>
        <begin position="19"/>
        <end position="89"/>
    </location>
</feature>
<gene>
    <name evidence="3" type="ORF">K8I29_16425</name>
</gene>
<proteinExistence type="predicted"/>
<dbReference type="SMART" id="SM00422">
    <property type="entry name" value="HTH_MERR"/>
    <property type="match status" value="1"/>
</dbReference>
<dbReference type="Gene3D" id="1.10.1660.10">
    <property type="match status" value="1"/>
</dbReference>
<organism evidence="3 4">
    <name type="scientific">Candidatus Nitrobium versatile</name>
    <dbReference type="NCBI Taxonomy" id="2884831"/>
    <lineage>
        <taxon>Bacteria</taxon>
        <taxon>Pseudomonadati</taxon>
        <taxon>Nitrospirota</taxon>
        <taxon>Nitrospiria</taxon>
        <taxon>Nitrospirales</taxon>
        <taxon>Nitrospiraceae</taxon>
        <taxon>Candidatus Nitrobium</taxon>
    </lineage>
</organism>
<dbReference type="SUPFAM" id="SSF46955">
    <property type="entry name" value="Putative DNA-binding domain"/>
    <property type="match status" value="1"/>
</dbReference>
<dbReference type="InterPro" id="IPR047057">
    <property type="entry name" value="MerR_fam"/>
</dbReference>
<keyword evidence="1" id="KW-0238">DNA-binding</keyword>
<dbReference type="GO" id="GO:0003677">
    <property type="term" value="F:DNA binding"/>
    <property type="evidence" value="ECO:0007669"/>
    <property type="project" value="UniProtKB-KW"/>
</dbReference>